<keyword evidence="2" id="KW-0808">Transferase</keyword>
<evidence type="ECO:0000259" key="1">
    <source>
        <dbReference type="Pfam" id="PF13649"/>
    </source>
</evidence>
<protein>
    <submittedName>
        <fullName evidence="2">Class I SAM-dependent methyltransferase</fullName>
    </submittedName>
</protein>
<dbReference type="EMBL" id="JABBGH010000001">
    <property type="protein sequence ID" value="NML65504.1"/>
    <property type="molecule type" value="Genomic_DNA"/>
</dbReference>
<dbReference type="CDD" id="cd02440">
    <property type="entry name" value="AdoMet_MTases"/>
    <property type="match status" value="1"/>
</dbReference>
<reference evidence="2 3" key="1">
    <citation type="submission" date="2020-04" db="EMBL/GenBank/DDBJ databases">
        <title>Hymenobacter polaris sp. nov., isolated from Arctic soil.</title>
        <authorList>
            <person name="Dahal R.H."/>
        </authorList>
    </citation>
    <scope>NUCLEOTIDE SEQUENCE [LARGE SCALE GENOMIC DNA]</scope>
    <source>
        <strain evidence="2 3">RP-2-7</strain>
    </source>
</reference>
<evidence type="ECO:0000313" key="3">
    <source>
        <dbReference type="Proteomes" id="UP000559626"/>
    </source>
</evidence>
<organism evidence="2 3">
    <name type="scientific">Hymenobacter polaris</name>
    <dbReference type="NCBI Taxonomy" id="2682546"/>
    <lineage>
        <taxon>Bacteria</taxon>
        <taxon>Pseudomonadati</taxon>
        <taxon>Bacteroidota</taxon>
        <taxon>Cytophagia</taxon>
        <taxon>Cytophagales</taxon>
        <taxon>Hymenobacteraceae</taxon>
        <taxon>Hymenobacter</taxon>
    </lineage>
</organism>
<name>A0A7Y0FMK2_9BACT</name>
<keyword evidence="3" id="KW-1185">Reference proteome</keyword>
<dbReference type="InterPro" id="IPR029063">
    <property type="entry name" value="SAM-dependent_MTases_sf"/>
</dbReference>
<dbReference type="Proteomes" id="UP000559626">
    <property type="component" value="Unassembled WGS sequence"/>
</dbReference>
<sequence length="267" mass="30204">MNKATLSTWLRRTRLLHLADNLRFWVLRTRYRRENQAFRAARPTVALPPDYLMYESFKLRYRNYYEGGRETAEWVKSQLAPYTSLQGQHVLDWGCGPGRVVRHLPEVIGQGCQFTGTDVNAQSVAWCRAHLPGITFLHNGISPPLALADNTVDAAYGISIFTHLSAAGHARWLAELLRVLRPGGVLLLTTHGAAFQPILLPAEQARFAAGELVERRQVREGHRVFAAFQPPAFLRQLFGERLLVLHHEPGRWLGEGASQDVWVLRKA</sequence>
<accession>A0A7Y0FMK2</accession>
<dbReference type="AlphaFoldDB" id="A0A7Y0FMK2"/>
<proteinExistence type="predicted"/>
<feature type="domain" description="Methyltransferase" evidence="1">
    <location>
        <begin position="90"/>
        <end position="184"/>
    </location>
</feature>
<dbReference type="GO" id="GO:0008168">
    <property type="term" value="F:methyltransferase activity"/>
    <property type="evidence" value="ECO:0007669"/>
    <property type="project" value="UniProtKB-KW"/>
</dbReference>
<dbReference type="Gene3D" id="3.40.50.150">
    <property type="entry name" value="Vaccinia Virus protein VP39"/>
    <property type="match status" value="1"/>
</dbReference>
<dbReference type="PANTHER" id="PTHR42912">
    <property type="entry name" value="METHYLTRANSFERASE"/>
    <property type="match status" value="1"/>
</dbReference>
<gene>
    <name evidence="2" type="ORF">HHL22_09840</name>
</gene>
<comment type="caution">
    <text evidence="2">The sequence shown here is derived from an EMBL/GenBank/DDBJ whole genome shotgun (WGS) entry which is preliminary data.</text>
</comment>
<evidence type="ECO:0000313" key="2">
    <source>
        <dbReference type="EMBL" id="NML65504.1"/>
    </source>
</evidence>
<dbReference type="RefSeq" id="WP_169530802.1">
    <property type="nucleotide sequence ID" value="NZ_JABBGH010000001.1"/>
</dbReference>
<dbReference type="InterPro" id="IPR050508">
    <property type="entry name" value="Methyltransf_Superfamily"/>
</dbReference>
<dbReference type="GO" id="GO:0032259">
    <property type="term" value="P:methylation"/>
    <property type="evidence" value="ECO:0007669"/>
    <property type="project" value="UniProtKB-KW"/>
</dbReference>
<keyword evidence="2" id="KW-0489">Methyltransferase</keyword>
<dbReference type="InterPro" id="IPR041698">
    <property type="entry name" value="Methyltransf_25"/>
</dbReference>
<dbReference type="SUPFAM" id="SSF53335">
    <property type="entry name" value="S-adenosyl-L-methionine-dependent methyltransferases"/>
    <property type="match status" value="1"/>
</dbReference>
<dbReference type="Pfam" id="PF13649">
    <property type="entry name" value="Methyltransf_25"/>
    <property type="match status" value="1"/>
</dbReference>